<evidence type="ECO:0000313" key="2">
    <source>
        <dbReference type="EMBL" id="QHT68285.1"/>
    </source>
</evidence>
<dbReference type="Proteomes" id="UP000480178">
    <property type="component" value="Chromosome"/>
</dbReference>
<name>A0A6C0GJX0_9BACT</name>
<dbReference type="AlphaFoldDB" id="A0A6C0GJX0"/>
<evidence type="ECO:0000313" key="3">
    <source>
        <dbReference type="Proteomes" id="UP000480178"/>
    </source>
</evidence>
<gene>
    <name evidence="2" type="ORF">GXP67_17390</name>
</gene>
<dbReference type="RefSeq" id="WP_162444299.1">
    <property type="nucleotide sequence ID" value="NZ_CP048222.1"/>
</dbReference>
<keyword evidence="1" id="KW-0732">Signal</keyword>
<proteinExistence type="predicted"/>
<reference evidence="2 3" key="1">
    <citation type="submission" date="2020-01" db="EMBL/GenBank/DDBJ databases">
        <authorList>
            <person name="Kim M.K."/>
        </authorList>
    </citation>
    <scope>NUCLEOTIDE SEQUENCE [LARGE SCALE GENOMIC DNA]</scope>
    <source>
        <strain evidence="2 3">172606-1</strain>
    </source>
</reference>
<evidence type="ECO:0000256" key="1">
    <source>
        <dbReference type="SAM" id="SignalP"/>
    </source>
</evidence>
<evidence type="ECO:0008006" key="4">
    <source>
        <dbReference type="Google" id="ProtNLM"/>
    </source>
</evidence>
<feature type="chain" id="PRO_5025620164" description="T9SS type A sorting domain-containing protein" evidence="1">
    <location>
        <begin position="23"/>
        <end position="129"/>
    </location>
</feature>
<feature type="signal peptide" evidence="1">
    <location>
        <begin position="1"/>
        <end position="22"/>
    </location>
</feature>
<dbReference type="KEGG" id="rhoz:GXP67_17390"/>
<protein>
    <recommendedName>
        <fullName evidence="4">T9SS type A sorting domain-containing protein</fullName>
    </recommendedName>
</protein>
<dbReference type="EMBL" id="CP048222">
    <property type="protein sequence ID" value="QHT68285.1"/>
    <property type="molecule type" value="Genomic_DNA"/>
</dbReference>
<organism evidence="2 3">
    <name type="scientific">Rhodocytophaga rosea</name>
    <dbReference type="NCBI Taxonomy" id="2704465"/>
    <lineage>
        <taxon>Bacteria</taxon>
        <taxon>Pseudomonadati</taxon>
        <taxon>Bacteroidota</taxon>
        <taxon>Cytophagia</taxon>
        <taxon>Cytophagales</taxon>
        <taxon>Rhodocytophagaceae</taxon>
        <taxon>Rhodocytophaga</taxon>
    </lineage>
</organism>
<keyword evidence="3" id="KW-1185">Reference proteome</keyword>
<accession>A0A6C0GJX0</accession>
<sequence length="129" mass="13899">MKTLFASLFIALTVSASSLTFAHSSSDPLPLDAAVVVRAQDMKIDVITQAGTQENIVIRLKDADGHTLTKTTVEQSEKASLSRFDVSNLSDGVYKVEISDGITKQVKDFTIQTTIPTTSVERTISLPAL</sequence>